<dbReference type="Pfam" id="PF13173">
    <property type="entry name" value="AAA_14"/>
    <property type="match status" value="1"/>
</dbReference>
<dbReference type="GO" id="GO:0005524">
    <property type="term" value="F:ATP binding"/>
    <property type="evidence" value="ECO:0007669"/>
    <property type="project" value="UniProtKB-KW"/>
</dbReference>
<feature type="region of interest" description="Disordered" evidence="1">
    <location>
        <begin position="401"/>
        <end position="421"/>
    </location>
</feature>
<protein>
    <submittedName>
        <fullName evidence="4">ATP-binding protein</fullName>
    </submittedName>
</protein>
<dbReference type="PANTHER" id="PTHR43566:SF2">
    <property type="entry name" value="DUF4143 DOMAIN-CONTAINING PROTEIN"/>
    <property type="match status" value="1"/>
</dbReference>
<name>A0ABS3AS52_9ACTN</name>
<evidence type="ECO:0000313" key="5">
    <source>
        <dbReference type="Proteomes" id="UP000724964"/>
    </source>
</evidence>
<keyword evidence="5" id="KW-1185">Reference proteome</keyword>
<organism evidence="4 5">
    <name type="scientific">Acidimicrobium ferrooxidans</name>
    <dbReference type="NCBI Taxonomy" id="53635"/>
    <lineage>
        <taxon>Bacteria</taxon>
        <taxon>Bacillati</taxon>
        <taxon>Actinomycetota</taxon>
        <taxon>Acidimicrobiia</taxon>
        <taxon>Acidimicrobiales</taxon>
        <taxon>Acidimicrobiaceae</taxon>
        <taxon>Acidimicrobium</taxon>
    </lineage>
</organism>
<dbReference type="InterPro" id="IPR025420">
    <property type="entry name" value="DUF4143"/>
</dbReference>
<dbReference type="Pfam" id="PF13635">
    <property type="entry name" value="DUF4143"/>
    <property type="match status" value="1"/>
</dbReference>
<evidence type="ECO:0000259" key="2">
    <source>
        <dbReference type="Pfam" id="PF13173"/>
    </source>
</evidence>
<evidence type="ECO:0000256" key="1">
    <source>
        <dbReference type="SAM" id="MobiDB-lite"/>
    </source>
</evidence>
<evidence type="ECO:0000313" key="4">
    <source>
        <dbReference type="EMBL" id="MBN4059686.1"/>
    </source>
</evidence>
<comment type="caution">
    <text evidence="4">The sequence shown here is derived from an EMBL/GenBank/DDBJ whole genome shotgun (WGS) entry which is preliminary data.</text>
</comment>
<evidence type="ECO:0000259" key="3">
    <source>
        <dbReference type="Pfam" id="PF13635"/>
    </source>
</evidence>
<proteinExistence type="predicted"/>
<sequence>MDAFRAVVLHGARQSGKTTLARQLTDARGGTYLTLDDDAIREAALADPDTLITSHRFPLAIDEFQLGGDRLVRAIKRAVDIDPVPGRFLLTGSTNFLTLPTMSESLAGRVRILRLWPFSEAELSGVPSSLDRWFDTVPTSAQAGRLTRNDYLELTCRGGYPEVIGLGVEARRAWVDSYVETVTQRDIAALADIRKTSALPRLIRWVAANTSSEINIANAARDLGINRATITSYLEWLETVFLVYQIPVWSRKLETRAVRRPKLHLGDTGLAAQLLTTSATALAAPTAPATGSLLESFVVNEISRQLVTSKTGISLSHYRDNHGREVDLVLERADGATIAIEIKTTTSPTRKQAKHLAWFRDRLDAVAPGAFRGGILLHTGHQSATVGDRLHLLPIDTLWASPIGPSDAPEPGVTRHQSDDR</sequence>
<dbReference type="PANTHER" id="PTHR43566">
    <property type="entry name" value="CONSERVED PROTEIN"/>
    <property type="match status" value="1"/>
</dbReference>
<feature type="domain" description="DUF4143" evidence="3">
    <location>
        <begin position="184"/>
        <end position="344"/>
    </location>
</feature>
<keyword evidence="4" id="KW-0547">Nucleotide-binding</keyword>
<dbReference type="SUPFAM" id="SSF52540">
    <property type="entry name" value="P-loop containing nucleoside triphosphate hydrolases"/>
    <property type="match status" value="1"/>
</dbReference>
<accession>A0ABS3AS52</accession>
<dbReference type="Proteomes" id="UP000724964">
    <property type="component" value="Unassembled WGS sequence"/>
</dbReference>
<gene>
    <name evidence="4" type="ORF">JYT35_01060</name>
</gene>
<reference evidence="4" key="1">
    <citation type="submission" date="2021-02" db="EMBL/GenBank/DDBJ databases">
        <title>Activity-based single-cell genomes from oceanic crustal fluid captures similar information to metagenomic and metatranscriptomic surveys with orders of magnitude less sampling.</title>
        <authorList>
            <person name="D'Angelo T.S."/>
            <person name="Orcutt B.N."/>
        </authorList>
    </citation>
    <scope>NUCLEOTIDE SEQUENCE [LARGE SCALE GENOMIC DNA]</scope>
    <source>
        <strain evidence="4">AH-315-J10</strain>
    </source>
</reference>
<dbReference type="InterPro" id="IPR041682">
    <property type="entry name" value="AAA_14"/>
</dbReference>
<dbReference type="InterPro" id="IPR027417">
    <property type="entry name" value="P-loop_NTPase"/>
</dbReference>
<keyword evidence="4" id="KW-0067">ATP-binding</keyword>
<feature type="domain" description="AAA" evidence="2">
    <location>
        <begin position="5"/>
        <end position="123"/>
    </location>
</feature>
<dbReference type="EMBL" id="JAFIUH010000019">
    <property type="protein sequence ID" value="MBN4059686.1"/>
    <property type="molecule type" value="Genomic_DNA"/>
</dbReference>
<dbReference type="Gene3D" id="3.40.50.300">
    <property type="entry name" value="P-loop containing nucleotide triphosphate hydrolases"/>
    <property type="match status" value="1"/>
</dbReference>